<feature type="compositionally biased region" description="Basic and acidic residues" evidence="1">
    <location>
        <begin position="159"/>
        <end position="168"/>
    </location>
</feature>
<protein>
    <recommendedName>
        <fullName evidence="2">C2H2-type domain-containing protein</fullName>
    </recommendedName>
</protein>
<feature type="compositionally biased region" description="Polar residues" evidence="1">
    <location>
        <begin position="1191"/>
        <end position="1201"/>
    </location>
</feature>
<keyword evidence="4" id="KW-1185">Reference proteome</keyword>
<dbReference type="PROSITE" id="PS00028">
    <property type="entry name" value="ZINC_FINGER_C2H2_1"/>
    <property type="match status" value="1"/>
</dbReference>
<feature type="region of interest" description="Disordered" evidence="1">
    <location>
        <begin position="1143"/>
        <end position="1201"/>
    </location>
</feature>
<evidence type="ECO:0000313" key="4">
    <source>
        <dbReference type="Proteomes" id="UP001249851"/>
    </source>
</evidence>
<feature type="domain" description="C2H2-type" evidence="2">
    <location>
        <begin position="913"/>
        <end position="937"/>
    </location>
</feature>
<organism evidence="3 4">
    <name type="scientific">Acropora cervicornis</name>
    <name type="common">Staghorn coral</name>
    <dbReference type="NCBI Taxonomy" id="6130"/>
    <lineage>
        <taxon>Eukaryota</taxon>
        <taxon>Metazoa</taxon>
        <taxon>Cnidaria</taxon>
        <taxon>Anthozoa</taxon>
        <taxon>Hexacorallia</taxon>
        <taxon>Scleractinia</taxon>
        <taxon>Astrocoeniina</taxon>
        <taxon>Acroporidae</taxon>
        <taxon>Acropora</taxon>
    </lineage>
</organism>
<evidence type="ECO:0000256" key="1">
    <source>
        <dbReference type="SAM" id="MobiDB-lite"/>
    </source>
</evidence>
<feature type="compositionally biased region" description="Polar residues" evidence="1">
    <location>
        <begin position="1158"/>
        <end position="1170"/>
    </location>
</feature>
<reference evidence="3" key="2">
    <citation type="journal article" date="2023" name="Science">
        <title>Genomic signatures of disease resistance in endangered staghorn corals.</title>
        <authorList>
            <person name="Vollmer S.V."/>
            <person name="Selwyn J.D."/>
            <person name="Despard B.A."/>
            <person name="Roesel C.L."/>
        </authorList>
    </citation>
    <scope>NUCLEOTIDE SEQUENCE</scope>
    <source>
        <strain evidence="3">K2</strain>
    </source>
</reference>
<comment type="caution">
    <text evidence="3">The sequence shown here is derived from an EMBL/GenBank/DDBJ whole genome shotgun (WGS) entry which is preliminary data.</text>
</comment>
<accession>A0AAD9QA53</accession>
<gene>
    <name evidence="3" type="ORF">P5673_020242</name>
</gene>
<proteinExistence type="predicted"/>
<dbReference type="PANTHER" id="PTHR33845:SF1">
    <property type="entry name" value="C2H2-TYPE DOMAIN-CONTAINING PROTEIN"/>
    <property type="match status" value="1"/>
</dbReference>
<sequence>MSCSIGTLIGSECGTTSSKLNITQETIPISLCQKDVSKHLHTISVTDISTQYDLILTRAGVFEYDEEHISRTTVCPKHRYQLGGGWFQKRVCRYPHHTGKAKPDRSINKLQSKIIFHELKNLVPVGSGICTTCRKKLAMLMKGVAANKTDEDEPEEEPEVRRSSRLAEKSPASFENLLLPPETPLPFGQESSLGETPETPGYQPYAIHRVQAQCKEEDDSLKKLNDFLASRDCSPVRYRVRGMLSEAAECTKREHLRKVRQGIVAVVETIAPGEKDETWAELTRSGILDAQFNAGKKGRMQIETDHSIHALAAAYRQSEARVTKMQILSIVVDIFPQRKVQDLLPEITKYELFQAKKHLISYGRGQPLPAIPKYRVSVTLPKIDHFIGFISSPHFVQDVAHGTRTLKLSSGETISMPNVVRNMVAARIIKQYVSYCNEITFNHLSERELYRILKYCPAQQKKALQGLDNISADGLCGVEKLESVIRKLGERGKSSEWVTGVINILMAFKSYLKDSYRLHVSTSSRCPNHCSTFALSDPSEPEFSEECDHYHDLVCNDCESLYHLESLMRNAFSDPEVVFYSNDEKEDKLHDVQVSLESIHAWKRHLLRAVHQDRARQEALDEVDSSKVFITQDFAMKFLPRRFKETQMEWFGKRGISWHISHCVRRTSSNECEVSVYSHLFRQSISQSSEVVAAVMFHTLQEEKTRHPEIKEAFYRSDCAGSYASGGLLVPIRHIGRLTGISIKRYDFSEPQAGTGPCDRSSAHQKSHVNRFLNEGNDVMTAEQVKRALESHGGVQSVVPYVVEYPESASKCPTPRIPDVSLLHNYQYCNDGLKVWKAYNIGTGKLVAWENLDKDGKILPSEIRIIESGSQGNRESIKKDNTCFPAELSGPAKPVGSPEESGDEDRDCGLFSCPEPGCVKQYITMGRLEKHIAAEKHSLQDVSEPLGDKVIKKWAEQFQQVISENLSSQLKNKLSSLRLTEDLSVTTHQVQKFDVGNATGHKADPLQVSIDMRCARDELGRRLFAASECLQTQQIRSFFSRLAATQRKKVQSPANLIEDEVRDLESDTQAEQYETELQELREGIIAEVAEKHPICYERFNLCELSQQNKLKKFSIDMLGRISTNYRPGARWCDKCATITDTVFSQEPDYNPPPKRQAKTSVTSNGQSPQNKYHDDTDDDLSESDTDDDTIEGNNEVTDTNAEQYYTSGVWEQKVDNILTGIGGIDQPKHANAQASHAHNQPQSSTVEIRSLTQHLLINPSSSDRVISWHFPPQYSQSTLTGRLGSNACIFIALSYSKLYFSSPETLNSSQPLSNTWMYRILAAIMIGNQFYDKFAGNSGQMLGVQDAATKMQQARALGSIHMSGELPASITREQIPSACLPYYFLQACNMTKTACIYIINDKTVAFIPTRNGVTDNYYHGTSGAFLAMAPADAAWELLSWFKVINNIPHIAWAQ</sequence>
<dbReference type="EMBL" id="JARQWQ010000049">
    <property type="protein sequence ID" value="KAK2557497.1"/>
    <property type="molecule type" value="Genomic_DNA"/>
</dbReference>
<reference evidence="3" key="1">
    <citation type="journal article" date="2023" name="G3 (Bethesda)">
        <title>Whole genome assembly and annotation of the endangered Caribbean coral Acropora cervicornis.</title>
        <authorList>
            <person name="Selwyn J.D."/>
            <person name="Vollmer S.V."/>
        </authorList>
    </citation>
    <scope>NUCLEOTIDE SEQUENCE</scope>
    <source>
        <strain evidence="3">K2</strain>
    </source>
</reference>
<dbReference type="Proteomes" id="UP001249851">
    <property type="component" value="Unassembled WGS sequence"/>
</dbReference>
<dbReference type="InterPro" id="IPR013087">
    <property type="entry name" value="Znf_C2H2_type"/>
</dbReference>
<feature type="region of interest" description="Disordered" evidence="1">
    <location>
        <begin position="145"/>
        <end position="202"/>
    </location>
</feature>
<dbReference type="PANTHER" id="PTHR33845">
    <property type="entry name" value="C2H2-TYPE DOMAIN-CONTAINING PROTEIN"/>
    <property type="match status" value="1"/>
</dbReference>
<evidence type="ECO:0000259" key="2">
    <source>
        <dbReference type="PROSITE" id="PS00028"/>
    </source>
</evidence>
<feature type="region of interest" description="Disordered" evidence="1">
    <location>
        <begin position="886"/>
        <end position="906"/>
    </location>
</feature>
<evidence type="ECO:0000313" key="3">
    <source>
        <dbReference type="EMBL" id="KAK2557497.1"/>
    </source>
</evidence>
<feature type="compositionally biased region" description="Acidic residues" evidence="1">
    <location>
        <begin position="1175"/>
        <end position="1190"/>
    </location>
</feature>
<name>A0AAD9QA53_ACRCE</name>